<comment type="caution">
    <text evidence="2">The sequence shown here is derived from an EMBL/GenBank/DDBJ whole genome shotgun (WGS) entry which is preliminary data.</text>
</comment>
<organism evidence="2 3">
    <name type="scientific">Ridgeia piscesae</name>
    <name type="common">Tubeworm</name>
    <dbReference type="NCBI Taxonomy" id="27915"/>
    <lineage>
        <taxon>Eukaryota</taxon>
        <taxon>Metazoa</taxon>
        <taxon>Spiralia</taxon>
        <taxon>Lophotrochozoa</taxon>
        <taxon>Annelida</taxon>
        <taxon>Polychaeta</taxon>
        <taxon>Sedentaria</taxon>
        <taxon>Canalipalpata</taxon>
        <taxon>Sabellida</taxon>
        <taxon>Siboglinidae</taxon>
        <taxon>Ridgeia</taxon>
    </lineage>
</organism>
<protein>
    <submittedName>
        <fullName evidence="2">Uncharacterized protein</fullName>
    </submittedName>
</protein>
<evidence type="ECO:0000313" key="2">
    <source>
        <dbReference type="EMBL" id="KAK2193122.1"/>
    </source>
</evidence>
<sequence length="151" mass="17376">MTSSTEDLTSQIRQLDRKFRRACDQILLLNNQIEDLQTRYDRAMKANRRSFRYSLRLRLATLEGVRNMFYEYASRCADELEELQNQLIEAGEDPDELETDDDNDNADRSNNDDNENFADDNEHFSDNDDSGGGSKETRGLPLSGSHSELLS</sequence>
<dbReference type="AlphaFoldDB" id="A0AAD9UKZ6"/>
<dbReference type="EMBL" id="JAODUO010000017">
    <property type="protein sequence ID" value="KAK2193122.1"/>
    <property type="molecule type" value="Genomic_DNA"/>
</dbReference>
<keyword evidence="3" id="KW-1185">Reference proteome</keyword>
<evidence type="ECO:0000256" key="1">
    <source>
        <dbReference type="SAM" id="MobiDB-lite"/>
    </source>
</evidence>
<feature type="compositionally biased region" description="Acidic residues" evidence="1">
    <location>
        <begin position="90"/>
        <end position="104"/>
    </location>
</feature>
<feature type="region of interest" description="Disordered" evidence="1">
    <location>
        <begin position="87"/>
        <end position="151"/>
    </location>
</feature>
<name>A0AAD9UKZ6_RIDPI</name>
<dbReference type="Proteomes" id="UP001209878">
    <property type="component" value="Unassembled WGS sequence"/>
</dbReference>
<evidence type="ECO:0000313" key="3">
    <source>
        <dbReference type="Proteomes" id="UP001209878"/>
    </source>
</evidence>
<reference evidence="2" key="1">
    <citation type="journal article" date="2023" name="Mol. Biol. Evol.">
        <title>Third-Generation Sequencing Reveals the Adaptive Role of the Epigenome in Three Deep-Sea Polychaetes.</title>
        <authorList>
            <person name="Perez M."/>
            <person name="Aroh O."/>
            <person name="Sun Y."/>
            <person name="Lan Y."/>
            <person name="Juniper S.K."/>
            <person name="Young C.R."/>
            <person name="Angers B."/>
            <person name="Qian P.Y."/>
        </authorList>
    </citation>
    <scope>NUCLEOTIDE SEQUENCE</scope>
    <source>
        <strain evidence="2">R07B-5</strain>
    </source>
</reference>
<accession>A0AAD9UKZ6</accession>
<gene>
    <name evidence="2" type="ORF">NP493_17g08017</name>
</gene>
<proteinExistence type="predicted"/>